<accession>A0ABT4PIK2</accession>
<dbReference type="Proteomes" id="UP001141933">
    <property type="component" value="Unassembled WGS sequence"/>
</dbReference>
<reference evidence="2" key="1">
    <citation type="submission" date="2022-12" db="EMBL/GenBank/DDBJ databases">
        <title>Phocaeicola acetigenes sp. nov., isolated feces from a healthy human.</title>
        <authorList>
            <person name="Do H."/>
            <person name="Ha Y.B."/>
            <person name="Kim J.-S."/>
            <person name="Suh M.K."/>
            <person name="Kim H.S."/>
            <person name="Lee J.-S."/>
        </authorList>
    </citation>
    <scope>NUCLEOTIDE SEQUENCE</scope>
    <source>
        <strain evidence="2">KGMB11183</strain>
    </source>
</reference>
<dbReference type="EMBL" id="JAPZVM010000007">
    <property type="protein sequence ID" value="MCZ8372889.1"/>
    <property type="molecule type" value="Genomic_DNA"/>
</dbReference>
<sequence length="250" mass="29264">MIQQRLQEWIAHPELLDRESLGELRGLLARYPYFQTARLLYLKNLFLLQDPDFKTELQKSALYVADLSLLFYYIEGERFVIGKHGEKTAEKNAESTDRTLDLIDRFLSELPAQTAKELSIPQEVSIDYTSILLQEDAQPEVTVPLKNQELIDDFIEKQNLQSSVDEHPDSEQTVDLEEETEDTEPEKVEGEELDESYFTETLAKIYVKQHRYDKALEIIEKLNLKYPKKNIYFADQIRFLQKLIINAKSK</sequence>
<organism evidence="2 3">
    <name type="scientific">Phocaeicola acetigenes</name>
    <dbReference type="NCBI Taxonomy" id="3016083"/>
    <lineage>
        <taxon>Bacteria</taxon>
        <taxon>Pseudomonadati</taxon>
        <taxon>Bacteroidota</taxon>
        <taxon>Bacteroidia</taxon>
        <taxon>Bacteroidales</taxon>
        <taxon>Bacteroidaceae</taxon>
        <taxon>Phocaeicola</taxon>
    </lineage>
</organism>
<dbReference type="RefSeq" id="WP_269878164.1">
    <property type="nucleotide sequence ID" value="NZ_JAPZVM010000007.1"/>
</dbReference>
<evidence type="ECO:0000313" key="2">
    <source>
        <dbReference type="EMBL" id="MCZ8372889.1"/>
    </source>
</evidence>
<feature type="compositionally biased region" description="Acidic residues" evidence="1">
    <location>
        <begin position="172"/>
        <end position="184"/>
    </location>
</feature>
<keyword evidence="3" id="KW-1185">Reference proteome</keyword>
<gene>
    <name evidence="2" type="ORF">O6P32_09235</name>
</gene>
<evidence type="ECO:0000256" key="1">
    <source>
        <dbReference type="SAM" id="MobiDB-lite"/>
    </source>
</evidence>
<proteinExistence type="predicted"/>
<protein>
    <submittedName>
        <fullName evidence="2">Tetratricopeptide repeat protein</fullName>
    </submittedName>
</protein>
<comment type="caution">
    <text evidence="2">The sequence shown here is derived from an EMBL/GenBank/DDBJ whole genome shotgun (WGS) entry which is preliminary data.</text>
</comment>
<feature type="region of interest" description="Disordered" evidence="1">
    <location>
        <begin position="161"/>
        <end position="191"/>
    </location>
</feature>
<evidence type="ECO:0000313" key="3">
    <source>
        <dbReference type="Proteomes" id="UP001141933"/>
    </source>
</evidence>
<name>A0ABT4PIK2_9BACT</name>